<dbReference type="EMBL" id="JACHGH010000007">
    <property type="protein sequence ID" value="MBB6454196.1"/>
    <property type="molecule type" value="Genomic_DNA"/>
</dbReference>
<name>A0A841Q714_9BACI</name>
<gene>
    <name evidence="2" type="ORF">HNQ94_002647</name>
</gene>
<dbReference type="Gene3D" id="3.60.40.10">
    <property type="entry name" value="PPM-type phosphatase domain"/>
    <property type="match status" value="1"/>
</dbReference>
<keyword evidence="2" id="KW-0378">Hydrolase</keyword>
<sequence>MKEAKNKIQISVYQKAKTGNDCSGDSFFYKETEDEFICVIADGLGSGQPAKESSQAVVTTLEKHFNKTIDSIIKNCNDNLYNKRGAVLGILKMDLLNGTYKITSIGNIGIIMLHQNGEKKRYIPTAGYLCGTPARYKVFEGRLEPGQTFFMYSDGVEEKFLLKNCIQLSQCEEVTKHYSEINVEGKNDDTTLIAMKYVH</sequence>
<reference evidence="2 3" key="1">
    <citation type="submission" date="2020-08" db="EMBL/GenBank/DDBJ databases">
        <title>Genomic Encyclopedia of Type Strains, Phase IV (KMG-IV): sequencing the most valuable type-strain genomes for metagenomic binning, comparative biology and taxonomic classification.</title>
        <authorList>
            <person name="Goeker M."/>
        </authorList>
    </citation>
    <scope>NUCLEOTIDE SEQUENCE [LARGE SCALE GENOMIC DNA]</scope>
    <source>
        <strain evidence="2 3">DSM 19612</strain>
    </source>
</reference>
<evidence type="ECO:0000313" key="2">
    <source>
        <dbReference type="EMBL" id="MBB6454196.1"/>
    </source>
</evidence>
<keyword evidence="3" id="KW-1185">Reference proteome</keyword>
<dbReference type="InterPro" id="IPR001932">
    <property type="entry name" value="PPM-type_phosphatase-like_dom"/>
</dbReference>
<proteinExistence type="predicted"/>
<feature type="domain" description="PPM-type phosphatase" evidence="1">
    <location>
        <begin position="7"/>
        <end position="197"/>
    </location>
</feature>
<dbReference type="PANTHER" id="PTHR35801">
    <property type="entry name" value="PHOSPHOSERINE PHOSPHATASE RSBX"/>
    <property type="match status" value="1"/>
</dbReference>
<dbReference type="GO" id="GO:0016787">
    <property type="term" value="F:hydrolase activity"/>
    <property type="evidence" value="ECO:0007669"/>
    <property type="project" value="UniProtKB-KW"/>
</dbReference>
<dbReference type="SMART" id="SM00331">
    <property type="entry name" value="PP2C_SIG"/>
    <property type="match status" value="1"/>
</dbReference>
<accession>A0A841Q714</accession>
<dbReference type="RefSeq" id="WP_174496714.1">
    <property type="nucleotide sequence ID" value="NZ_CADDWK010000009.1"/>
</dbReference>
<organism evidence="2 3">
    <name type="scientific">Salirhabdus euzebyi</name>
    <dbReference type="NCBI Taxonomy" id="394506"/>
    <lineage>
        <taxon>Bacteria</taxon>
        <taxon>Bacillati</taxon>
        <taxon>Bacillota</taxon>
        <taxon>Bacilli</taxon>
        <taxon>Bacillales</taxon>
        <taxon>Bacillaceae</taxon>
        <taxon>Salirhabdus</taxon>
    </lineage>
</organism>
<dbReference type="Pfam" id="PF07228">
    <property type="entry name" value="SpoIIE"/>
    <property type="match status" value="1"/>
</dbReference>
<dbReference type="SUPFAM" id="SSF81606">
    <property type="entry name" value="PP2C-like"/>
    <property type="match status" value="1"/>
</dbReference>
<dbReference type="EC" id="3.1.3.3" evidence="2"/>
<dbReference type="InterPro" id="IPR036457">
    <property type="entry name" value="PPM-type-like_dom_sf"/>
</dbReference>
<dbReference type="PANTHER" id="PTHR35801:SF1">
    <property type="entry name" value="PHOSPHOSERINE PHOSPHATASE RSBX"/>
    <property type="match status" value="1"/>
</dbReference>
<dbReference type="AlphaFoldDB" id="A0A841Q714"/>
<dbReference type="Proteomes" id="UP000581688">
    <property type="component" value="Unassembled WGS sequence"/>
</dbReference>
<comment type="caution">
    <text evidence="2">The sequence shown here is derived from an EMBL/GenBank/DDBJ whole genome shotgun (WGS) entry which is preliminary data.</text>
</comment>
<protein>
    <submittedName>
        <fullName evidence="2">Negative regulator of sigma-B (Phosphoserine phosphatase)</fullName>
        <ecNumber evidence="2">3.1.3.3</ecNumber>
    </submittedName>
</protein>
<evidence type="ECO:0000313" key="3">
    <source>
        <dbReference type="Proteomes" id="UP000581688"/>
    </source>
</evidence>
<dbReference type="InterPro" id="IPR039248">
    <property type="entry name" value="Ptase_RsbX"/>
</dbReference>
<evidence type="ECO:0000259" key="1">
    <source>
        <dbReference type="SMART" id="SM00331"/>
    </source>
</evidence>